<feature type="compositionally biased region" description="Low complexity" evidence="1">
    <location>
        <begin position="222"/>
        <end position="241"/>
    </location>
</feature>
<dbReference type="GeneID" id="95584840"/>
<keyword evidence="3" id="KW-1185">Reference proteome</keyword>
<proteinExistence type="predicted"/>
<organism evidence="2 3">
    <name type="scientific">Xanthomonas dyei</name>
    <dbReference type="NCBI Taxonomy" id="743699"/>
    <lineage>
        <taxon>Bacteria</taxon>
        <taxon>Pseudomonadati</taxon>
        <taxon>Pseudomonadota</taxon>
        <taxon>Gammaproteobacteria</taxon>
        <taxon>Lysobacterales</taxon>
        <taxon>Lysobacteraceae</taxon>
        <taxon>Xanthomonas</taxon>
    </lineage>
</organism>
<dbReference type="RefSeq" id="WP_316686244.1">
    <property type="nucleotide sequence ID" value="NZ_CP103837.1"/>
</dbReference>
<evidence type="ECO:0000313" key="3">
    <source>
        <dbReference type="Proteomes" id="UP001304534"/>
    </source>
</evidence>
<dbReference type="Proteomes" id="UP001304534">
    <property type="component" value="Chromosome"/>
</dbReference>
<sequence length="252" mass="27015">MRQQALSAVKAGITRLRDKGGASPDSLYDLLNGYVTAARTIRARGGTRIDRQLPPGTVGFVYFKGKFWAFANSPLDAGTGYEVEVLKHPSDSAALLLDIHFASPFLGYLYVVAEFNNGDVFHYWLEQGEEWQPGKAYFPGALVRPTDPNGLAYRLESDRAGYTPWTANVGRAVGDVVVPTVDNGFKYTVTETSGAGARSGTTEPEWPTNDGETVYEDANIQNPLGTGNTSSSGSSVPTSVSDRYGTGNQGGT</sequence>
<dbReference type="EMBL" id="CP103840">
    <property type="protein sequence ID" value="WOB24748.1"/>
    <property type="molecule type" value="Genomic_DNA"/>
</dbReference>
<name>A0ABZ0D3A1_9XANT</name>
<evidence type="ECO:0000256" key="1">
    <source>
        <dbReference type="SAM" id="MobiDB-lite"/>
    </source>
</evidence>
<accession>A0ABZ0D3A1</accession>
<gene>
    <name evidence="2" type="ORF">NYR99_13160</name>
</gene>
<feature type="region of interest" description="Disordered" evidence="1">
    <location>
        <begin position="191"/>
        <end position="252"/>
    </location>
</feature>
<protein>
    <submittedName>
        <fullName evidence="2">Uncharacterized protein</fullName>
    </submittedName>
</protein>
<evidence type="ECO:0000313" key="2">
    <source>
        <dbReference type="EMBL" id="WOB24748.1"/>
    </source>
</evidence>
<reference evidence="2 3" key="1">
    <citation type="submission" date="2022-08" db="EMBL/GenBank/DDBJ databases">
        <title>Whole genome sequencing-based tracing of a 2022 introduction and outbreak of Xanthomonas hortorum pv. pelargonii.</title>
        <authorList>
            <person name="Iruegas-Bocardo F."/>
            <person name="Weisberg A.K."/>
            <person name="Riutta E.R."/>
            <person name="Kilday K."/>
            <person name="Bonkowski J.C."/>
            <person name="Creswell T."/>
            <person name="Daughtrey M.L."/>
            <person name="Rane K."/>
            <person name="Grunwald N.J."/>
            <person name="Chang J.H."/>
            <person name="Putnam M.L."/>
        </authorList>
    </citation>
    <scope>NUCLEOTIDE SEQUENCE [LARGE SCALE GENOMIC DNA]</scope>
    <source>
        <strain evidence="2 3">22-325</strain>
    </source>
</reference>